<feature type="signal peptide" evidence="6">
    <location>
        <begin position="1"/>
        <end position="23"/>
    </location>
</feature>
<keyword evidence="3 5" id="KW-1133">Transmembrane helix</keyword>
<evidence type="ECO:0008006" key="9">
    <source>
        <dbReference type="Google" id="ProtNLM"/>
    </source>
</evidence>
<dbReference type="GO" id="GO:0016020">
    <property type="term" value="C:membrane"/>
    <property type="evidence" value="ECO:0007669"/>
    <property type="project" value="UniProtKB-SubCell"/>
</dbReference>
<keyword evidence="6" id="KW-0732">Signal</keyword>
<dbReference type="OrthoDB" id="2122304at2759"/>
<feature type="chain" id="PRO_5034285688" description="MAPEG family protein" evidence="6">
    <location>
        <begin position="24"/>
        <end position="145"/>
    </location>
</feature>
<evidence type="ECO:0000313" key="7">
    <source>
        <dbReference type="EMBL" id="CAF9919557.1"/>
    </source>
</evidence>
<dbReference type="SUPFAM" id="SSF161084">
    <property type="entry name" value="MAPEG domain-like"/>
    <property type="match status" value="1"/>
</dbReference>
<organism evidence="7 8">
    <name type="scientific">Gomphillus americanus</name>
    <dbReference type="NCBI Taxonomy" id="1940652"/>
    <lineage>
        <taxon>Eukaryota</taxon>
        <taxon>Fungi</taxon>
        <taxon>Dikarya</taxon>
        <taxon>Ascomycota</taxon>
        <taxon>Pezizomycotina</taxon>
        <taxon>Lecanoromycetes</taxon>
        <taxon>OSLEUM clade</taxon>
        <taxon>Ostropomycetidae</taxon>
        <taxon>Ostropales</taxon>
        <taxon>Graphidaceae</taxon>
        <taxon>Gomphilloideae</taxon>
        <taxon>Gomphillus</taxon>
    </lineage>
</organism>
<dbReference type="Pfam" id="PF01124">
    <property type="entry name" value="MAPEG"/>
    <property type="match status" value="1"/>
</dbReference>
<evidence type="ECO:0000256" key="5">
    <source>
        <dbReference type="SAM" id="Phobius"/>
    </source>
</evidence>
<evidence type="ECO:0000256" key="4">
    <source>
        <dbReference type="ARBA" id="ARBA00023136"/>
    </source>
</evidence>
<dbReference type="Proteomes" id="UP000664169">
    <property type="component" value="Unassembled WGS sequence"/>
</dbReference>
<dbReference type="PANTHER" id="PTHR35371:SF1">
    <property type="entry name" value="BLR7753 PROTEIN"/>
    <property type="match status" value="1"/>
</dbReference>
<keyword evidence="4 5" id="KW-0472">Membrane</keyword>
<comment type="caution">
    <text evidence="7">The sequence shown here is derived from an EMBL/GenBank/DDBJ whole genome shotgun (WGS) entry which is preliminary data.</text>
</comment>
<evidence type="ECO:0000256" key="3">
    <source>
        <dbReference type="ARBA" id="ARBA00022989"/>
    </source>
</evidence>
<gene>
    <name evidence="7" type="ORF">GOMPHAMPRED_001851</name>
</gene>
<protein>
    <recommendedName>
        <fullName evidence="9">MAPEG family protein</fullName>
    </recommendedName>
</protein>
<comment type="subcellular location">
    <subcellularLocation>
        <location evidence="1">Membrane</location>
    </subcellularLocation>
</comment>
<evidence type="ECO:0000256" key="2">
    <source>
        <dbReference type="ARBA" id="ARBA00022692"/>
    </source>
</evidence>
<dbReference type="InterPro" id="IPR023352">
    <property type="entry name" value="MAPEG-like_dom_sf"/>
</dbReference>
<proteinExistence type="predicted"/>
<reference evidence="7" key="1">
    <citation type="submission" date="2021-03" db="EMBL/GenBank/DDBJ databases">
        <authorList>
            <person name="Tagirdzhanova G."/>
        </authorList>
    </citation>
    <scope>NUCLEOTIDE SEQUENCE</scope>
</reference>
<dbReference type="EMBL" id="CAJPDQ010000014">
    <property type="protein sequence ID" value="CAF9919557.1"/>
    <property type="molecule type" value="Genomic_DNA"/>
</dbReference>
<evidence type="ECO:0000256" key="1">
    <source>
        <dbReference type="ARBA" id="ARBA00004370"/>
    </source>
</evidence>
<dbReference type="AlphaFoldDB" id="A0A8H3F6N0"/>
<accession>A0A8H3F6N0</accession>
<feature type="transmembrane region" description="Helical" evidence="5">
    <location>
        <begin position="126"/>
        <end position="144"/>
    </location>
</feature>
<dbReference type="PANTHER" id="PTHR35371">
    <property type="entry name" value="INNER MEMBRANE PROTEIN"/>
    <property type="match status" value="1"/>
</dbReference>
<name>A0A8H3F6N0_9LECA</name>
<evidence type="ECO:0000313" key="8">
    <source>
        <dbReference type="Proteomes" id="UP000664169"/>
    </source>
</evidence>
<sequence length="145" mass="15851">MPCSALFAIPVAWLLAILPRGYSMVMYASASKSRLDPRNPRSFPQQISGDQSLPAILRGRIGRAENAQLNSFENLGFYAAAVVAGYAANINSSALNGLAWTYIGSRLVYNYVYIYNDKFSPYVRTGVHMFGVALIFSLFILAAVA</sequence>
<dbReference type="InterPro" id="IPR001129">
    <property type="entry name" value="Membr-assoc_MAPEG"/>
</dbReference>
<evidence type="ECO:0000256" key="6">
    <source>
        <dbReference type="SAM" id="SignalP"/>
    </source>
</evidence>
<keyword evidence="2 5" id="KW-0812">Transmembrane</keyword>
<keyword evidence="8" id="KW-1185">Reference proteome</keyword>
<dbReference type="Gene3D" id="1.20.120.550">
    <property type="entry name" value="Membrane associated eicosanoid/glutathione metabolism-like domain"/>
    <property type="match status" value="1"/>
</dbReference>